<keyword evidence="2" id="KW-1185">Reference proteome</keyword>
<dbReference type="SUPFAM" id="SSF53756">
    <property type="entry name" value="UDP-Glycosyltransferase/glycogen phosphorylase"/>
    <property type="match status" value="1"/>
</dbReference>
<dbReference type="Gene3D" id="3.40.50.2000">
    <property type="entry name" value="Glycogen Phosphorylase B"/>
    <property type="match status" value="1"/>
</dbReference>
<evidence type="ECO:0008006" key="3">
    <source>
        <dbReference type="Google" id="ProtNLM"/>
    </source>
</evidence>
<evidence type="ECO:0000313" key="1">
    <source>
        <dbReference type="EMBL" id="MEN3236662.1"/>
    </source>
</evidence>
<proteinExistence type="predicted"/>
<dbReference type="EMBL" id="JAQYXP010000003">
    <property type="protein sequence ID" value="MEN3236662.1"/>
    <property type="molecule type" value="Genomic_DNA"/>
</dbReference>
<dbReference type="PANTHER" id="PTHR21015:SF28">
    <property type="entry name" value="SLL1722 PROTEIN"/>
    <property type="match status" value="1"/>
</dbReference>
<name>A0ABU9ZYN2_9HYPH</name>
<evidence type="ECO:0000313" key="2">
    <source>
        <dbReference type="Proteomes" id="UP001407347"/>
    </source>
</evidence>
<protein>
    <recommendedName>
        <fullName evidence="3">Glycosyl transferase family 28 C-terminal domain-containing protein</fullName>
    </recommendedName>
</protein>
<organism evidence="1 2">
    <name type="scientific">Methylobacterium ajmalii</name>
    <dbReference type="NCBI Taxonomy" id="2738439"/>
    <lineage>
        <taxon>Bacteria</taxon>
        <taxon>Pseudomonadati</taxon>
        <taxon>Pseudomonadota</taxon>
        <taxon>Alphaproteobacteria</taxon>
        <taxon>Hyphomicrobiales</taxon>
        <taxon>Methylobacteriaceae</taxon>
        <taxon>Methylobacterium</taxon>
    </lineage>
</organism>
<dbReference type="PANTHER" id="PTHR21015">
    <property type="entry name" value="UDP-N-ACETYLGLUCOSAMINE--N-ACETYLMURAMYL-(PENTAPEPTIDE) PYROPHOSPHORYL-UNDECAPRENOL N-ACETYLGLUCOSAMINE TRANSFERASE 1"/>
    <property type="match status" value="1"/>
</dbReference>
<comment type="caution">
    <text evidence="1">The sequence shown here is derived from an EMBL/GenBank/DDBJ whole genome shotgun (WGS) entry which is preliminary data.</text>
</comment>
<reference evidence="1 2" key="1">
    <citation type="journal article" date="2023" name="PLoS ONE">
        <title>Complete genome assembly of Hawai'i environmental nontuberculous mycobacteria reveals unexpected co-isolation with methylobacteria.</title>
        <authorList>
            <person name="Hendrix J."/>
            <person name="Epperson L.E."/>
            <person name="Tong E.I."/>
            <person name="Chan Y.L."/>
            <person name="Hasan N.A."/>
            <person name="Dawrs S.N."/>
            <person name="Norton G.J."/>
            <person name="Virdi R."/>
            <person name="Crooks J.L."/>
            <person name="Chan E.D."/>
            <person name="Honda J.R."/>
            <person name="Strong M."/>
        </authorList>
    </citation>
    <scope>NUCLEOTIDE SEQUENCE [LARGE SCALE GENOMIC DNA]</scope>
    <source>
        <strain evidence="1 2">NJH_HI04-1</strain>
    </source>
</reference>
<accession>A0ABU9ZYN2</accession>
<gene>
    <name evidence="1" type="ORF">PUR29_24350</name>
</gene>
<sequence length="425" mass="45665">MLPRQFLCRDGRVLADRDARLMGVPFPPPGASPQRVLIYSHDTFGLGHLRRARAIAHALVAEAPERRVVILSGSPVSHAFRFAPGVTCRRLPGVTKLASGEYQSLGPGHGLDEVVATRAALIRHVAERFDPDLFLVDKEPAGFHGEVLPALHRLKARGCRLVLGLRDVLDDPDLLAPEWERKGALAVLPLYDSLWVYGLEAIYAPLDGLTLPAGVSGRLTYTGYLRREAPEPEGSEAAAREPFLLVTPGGGGDGVDLVEAVVRAYEAHPLEHPALVVFGPFFPAAEQADLSARIAAHPRLSSLGFDARLERLMRRAAGVVAMGGYNTFCEILSFDRPSLILPRVRPRREQLIRARAAARLGLVGVIEPGDADESTANETARMAEALAALPHRPAPSARPIPGLLDGLPAIRRLAATADAACVAAE</sequence>
<dbReference type="Proteomes" id="UP001407347">
    <property type="component" value="Unassembled WGS sequence"/>
</dbReference>